<comment type="caution">
    <text evidence="3">The sequence shown here is derived from an EMBL/GenBank/DDBJ whole genome shotgun (WGS) entry which is preliminary data.</text>
</comment>
<evidence type="ECO:0000313" key="4">
    <source>
        <dbReference type="Proteomes" id="UP000597444"/>
    </source>
</evidence>
<dbReference type="Gene3D" id="1.20.120.330">
    <property type="entry name" value="Nucleotidyltransferases domain 2"/>
    <property type="match status" value="1"/>
</dbReference>
<dbReference type="InterPro" id="IPR007842">
    <property type="entry name" value="HEPN_dom"/>
</dbReference>
<name>A0A8J3IIM3_9CHLR</name>
<dbReference type="PROSITE" id="PS50910">
    <property type="entry name" value="HEPN"/>
    <property type="match status" value="1"/>
</dbReference>
<proteinExistence type="predicted"/>
<dbReference type="AlphaFoldDB" id="A0A8J3IIM3"/>
<dbReference type="Proteomes" id="UP000597444">
    <property type="component" value="Unassembled WGS sequence"/>
</dbReference>
<dbReference type="RefSeq" id="WP_220205065.1">
    <property type="nucleotide sequence ID" value="NZ_BNJK01000001.1"/>
</dbReference>
<protein>
    <recommendedName>
        <fullName evidence="2">HEPN domain-containing protein</fullName>
    </recommendedName>
</protein>
<accession>A0A8J3IIM3</accession>
<evidence type="ECO:0000259" key="2">
    <source>
        <dbReference type="PROSITE" id="PS50910"/>
    </source>
</evidence>
<dbReference type="EMBL" id="BNJK01000001">
    <property type="protein sequence ID" value="GHO94323.1"/>
    <property type="molecule type" value="Genomic_DNA"/>
</dbReference>
<gene>
    <name evidence="3" type="ORF">KSF_043710</name>
</gene>
<organism evidence="3 4">
    <name type="scientific">Reticulibacter mediterranei</name>
    <dbReference type="NCBI Taxonomy" id="2778369"/>
    <lineage>
        <taxon>Bacteria</taxon>
        <taxon>Bacillati</taxon>
        <taxon>Chloroflexota</taxon>
        <taxon>Ktedonobacteria</taxon>
        <taxon>Ktedonobacterales</taxon>
        <taxon>Reticulibacteraceae</taxon>
        <taxon>Reticulibacter</taxon>
    </lineage>
</organism>
<sequence length="186" mass="20510">MSQRQNGNRESPRAGNDDDLEQLLEGGVTLHETQGGDTASAFLVDEDDEEAEEVLPNTDVQGALGLYAEAAQDMATASLELSLGRHFACVDYCNQVAEKAAQAVSLLRYGRRSRYDHDLRALGALVGAPEDIQVEMERLTPFHPEAFYSETPPEEADEVISAEEANHYVQCTRMILRWARNVVLSA</sequence>
<dbReference type="Pfam" id="PF05168">
    <property type="entry name" value="HEPN"/>
    <property type="match status" value="1"/>
</dbReference>
<feature type="domain" description="HEPN" evidence="2">
    <location>
        <begin position="67"/>
        <end position="175"/>
    </location>
</feature>
<dbReference type="SUPFAM" id="SSF81593">
    <property type="entry name" value="Nucleotidyltransferase substrate binding subunit/domain"/>
    <property type="match status" value="1"/>
</dbReference>
<evidence type="ECO:0000256" key="1">
    <source>
        <dbReference type="SAM" id="MobiDB-lite"/>
    </source>
</evidence>
<feature type="region of interest" description="Disordered" evidence="1">
    <location>
        <begin position="1"/>
        <end position="37"/>
    </location>
</feature>
<reference evidence="3" key="1">
    <citation type="submission" date="2020-10" db="EMBL/GenBank/DDBJ databases">
        <title>Taxonomic study of unclassified bacteria belonging to the class Ktedonobacteria.</title>
        <authorList>
            <person name="Yabe S."/>
            <person name="Wang C.M."/>
            <person name="Zheng Y."/>
            <person name="Sakai Y."/>
            <person name="Cavaletti L."/>
            <person name="Monciardini P."/>
            <person name="Donadio S."/>
        </authorList>
    </citation>
    <scope>NUCLEOTIDE SEQUENCE</scope>
    <source>
        <strain evidence="3">ID150040</strain>
    </source>
</reference>
<evidence type="ECO:0000313" key="3">
    <source>
        <dbReference type="EMBL" id="GHO94323.1"/>
    </source>
</evidence>
<keyword evidence="4" id="KW-1185">Reference proteome</keyword>